<dbReference type="EMBL" id="OZ034822">
    <property type="protein sequence ID" value="CAL1413036.1"/>
    <property type="molecule type" value="Genomic_DNA"/>
</dbReference>
<name>A0AAV2GQJ9_9ROSI</name>
<gene>
    <name evidence="1" type="ORF">LTRI10_LOCUS52290</name>
</gene>
<reference evidence="1 2" key="1">
    <citation type="submission" date="2024-04" db="EMBL/GenBank/DDBJ databases">
        <authorList>
            <person name="Fracassetti M."/>
        </authorList>
    </citation>
    <scope>NUCLEOTIDE SEQUENCE [LARGE SCALE GENOMIC DNA]</scope>
</reference>
<dbReference type="AlphaFoldDB" id="A0AAV2GQJ9"/>
<evidence type="ECO:0000313" key="2">
    <source>
        <dbReference type="Proteomes" id="UP001497516"/>
    </source>
</evidence>
<proteinExistence type="predicted"/>
<accession>A0AAV2GQJ9</accession>
<organism evidence="1 2">
    <name type="scientific">Linum trigynum</name>
    <dbReference type="NCBI Taxonomy" id="586398"/>
    <lineage>
        <taxon>Eukaryota</taxon>
        <taxon>Viridiplantae</taxon>
        <taxon>Streptophyta</taxon>
        <taxon>Embryophyta</taxon>
        <taxon>Tracheophyta</taxon>
        <taxon>Spermatophyta</taxon>
        <taxon>Magnoliopsida</taxon>
        <taxon>eudicotyledons</taxon>
        <taxon>Gunneridae</taxon>
        <taxon>Pentapetalae</taxon>
        <taxon>rosids</taxon>
        <taxon>fabids</taxon>
        <taxon>Malpighiales</taxon>
        <taxon>Linaceae</taxon>
        <taxon>Linum</taxon>
    </lineage>
</organism>
<protein>
    <submittedName>
        <fullName evidence="1">Uncharacterized protein</fullName>
    </submittedName>
</protein>
<keyword evidence="2" id="KW-1185">Reference proteome</keyword>
<dbReference type="Proteomes" id="UP001497516">
    <property type="component" value="Chromosome 9"/>
</dbReference>
<sequence>MFYSSSSTTTPLFDTSLDLPSFSDTDDDIDDGFNQLPHATPPPPFAVTTAVSAIAFATTTSSSLDALQPWGTSSSS</sequence>
<evidence type="ECO:0000313" key="1">
    <source>
        <dbReference type="EMBL" id="CAL1413036.1"/>
    </source>
</evidence>